<proteinExistence type="predicted"/>
<dbReference type="Proteomes" id="UP001432027">
    <property type="component" value="Unassembled WGS sequence"/>
</dbReference>
<protein>
    <submittedName>
        <fullName evidence="1">Uncharacterized protein</fullName>
    </submittedName>
</protein>
<organism evidence="1 2">
    <name type="scientific">Pristionchus entomophagus</name>
    <dbReference type="NCBI Taxonomy" id="358040"/>
    <lineage>
        <taxon>Eukaryota</taxon>
        <taxon>Metazoa</taxon>
        <taxon>Ecdysozoa</taxon>
        <taxon>Nematoda</taxon>
        <taxon>Chromadorea</taxon>
        <taxon>Rhabditida</taxon>
        <taxon>Rhabditina</taxon>
        <taxon>Diplogasteromorpha</taxon>
        <taxon>Diplogasteroidea</taxon>
        <taxon>Neodiplogasteridae</taxon>
        <taxon>Pristionchus</taxon>
    </lineage>
</organism>
<name>A0AAV5U5L2_9BILA</name>
<reference evidence="1" key="1">
    <citation type="submission" date="2023-10" db="EMBL/GenBank/DDBJ databases">
        <title>Genome assembly of Pristionchus species.</title>
        <authorList>
            <person name="Yoshida K."/>
            <person name="Sommer R.J."/>
        </authorList>
    </citation>
    <scope>NUCLEOTIDE SEQUENCE</scope>
    <source>
        <strain evidence="1">RS0144</strain>
    </source>
</reference>
<gene>
    <name evidence="1" type="ORF">PENTCL1PPCAC_24345</name>
</gene>
<dbReference type="AlphaFoldDB" id="A0AAV5U5L2"/>
<comment type="caution">
    <text evidence="1">The sequence shown here is derived from an EMBL/GenBank/DDBJ whole genome shotgun (WGS) entry which is preliminary data.</text>
</comment>
<feature type="non-terminal residue" evidence="1">
    <location>
        <position position="71"/>
    </location>
</feature>
<accession>A0AAV5U5L2</accession>
<dbReference type="EMBL" id="BTSX01000005">
    <property type="protein sequence ID" value="GMT02171.1"/>
    <property type="molecule type" value="Genomic_DNA"/>
</dbReference>
<keyword evidence="2" id="KW-1185">Reference proteome</keyword>
<evidence type="ECO:0000313" key="2">
    <source>
        <dbReference type="Proteomes" id="UP001432027"/>
    </source>
</evidence>
<sequence length="71" mass="8475">SSFFDCSFAIMSNANDEIRSIRLAIQAQIQQRREEVNADLEVLRQRDQESIQSELLVMRNDNRRRMIELLY</sequence>
<evidence type="ECO:0000313" key="1">
    <source>
        <dbReference type="EMBL" id="GMT02171.1"/>
    </source>
</evidence>
<feature type="non-terminal residue" evidence="1">
    <location>
        <position position="1"/>
    </location>
</feature>